<comment type="pathway">
    <text evidence="19">Glycan biosynthesis.</text>
</comment>
<dbReference type="GO" id="GO:0030288">
    <property type="term" value="C:outer membrane-bounded periplasmic space"/>
    <property type="evidence" value="ECO:0007669"/>
    <property type="project" value="TreeGrafter"/>
</dbReference>
<evidence type="ECO:0000256" key="12">
    <source>
        <dbReference type="ARBA" id="ARBA00022984"/>
    </source>
</evidence>
<dbReference type="SUPFAM" id="SSF53955">
    <property type="entry name" value="Lysozyme-like"/>
    <property type="match status" value="1"/>
</dbReference>
<evidence type="ECO:0000256" key="4">
    <source>
        <dbReference type="ARBA" id="ARBA00007739"/>
    </source>
</evidence>
<evidence type="ECO:0000256" key="3">
    <source>
        <dbReference type="ARBA" id="ARBA00007090"/>
    </source>
</evidence>
<dbReference type="InterPro" id="IPR050396">
    <property type="entry name" value="Glycosyltr_51/Transpeptidase"/>
</dbReference>
<comment type="similarity">
    <text evidence="4">In the N-terminal section; belongs to the glycosyltransferase 51 family.</text>
</comment>
<evidence type="ECO:0000256" key="7">
    <source>
        <dbReference type="ARBA" id="ARBA00022676"/>
    </source>
</evidence>
<evidence type="ECO:0000256" key="19">
    <source>
        <dbReference type="ARBA" id="ARBA00060592"/>
    </source>
</evidence>
<evidence type="ECO:0000256" key="14">
    <source>
        <dbReference type="ARBA" id="ARBA00023136"/>
    </source>
</evidence>
<keyword evidence="7 23" id="KW-0328">Glycosyltransferase</keyword>
<reference evidence="24" key="1">
    <citation type="journal article" date="2018" name="Science">
        <title>A primordial and reversible TCA cycle in a facultatively chemolithoautotrophic thermophile.</title>
        <authorList>
            <person name="Nunoura T."/>
            <person name="Chikaraishi Y."/>
            <person name="Izaki R."/>
            <person name="Suwa T."/>
            <person name="Sato T."/>
            <person name="Harada T."/>
            <person name="Mori K."/>
            <person name="Kato Y."/>
            <person name="Miyazaki M."/>
            <person name="Shimamura S."/>
            <person name="Yanagawa K."/>
            <person name="Shuto A."/>
            <person name="Ohkouchi N."/>
            <person name="Fujita N."/>
            <person name="Takaki Y."/>
            <person name="Atomi H."/>
            <person name="Takai K."/>
        </authorList>
    </citation>
    <scope>NUCLEOTIDE SEQUENCE [LARGE SCALE GENOMIC DNA]</scope>
    <source>
        <strain evidence="24">DSM 17441 / JCM 13301 / NBRC 103674 / ABI70S6</strain>
    </source>
</reference>
<evidence type="ECO:0000256" key="8">
    <source>
        <dbReference type="ARBA" id="ARBA00022679"/>
    </source>
</evidence>
<keyword evidence="12" id="KW-0573">Peptidoglycan synthesis</keyword>
<evidence type="ECO:0000256" key="6">
    <source>
        <dbReference type="ARBA" id="ARBA00022670"/>
    </source>
</evidence>
<keyword evidence="11" id="KW-0133">Cell shape</keyword>
<dbReference type="GO" id="GO:0004180">
    <property type="term" value="F:carboxypeptidase activity"/>
    <property type="evidence" value="ECO:0007669"/>
    <property type="project" value="UniProtKB-KW"/>
</dbReference>
<keyword evidence="6" id="KW-0645">Protease</keyword>
<dbReference type="Pfam" id="PF00912">
    <property type="entry name" value="Transgly"/>
    <property type="match status" value="1"/>
</dbReference>
<dbReference type="KEGG" id="ttk:TST_0931"/>
<evidence type="ECO:0000256" key="15">
    <source>
        <dbReference type="ARBA" id="ARBA00023268"/>
    </source>
</evidence>
<dbReference type="GO" id="GO:0006508">
    <property type="term" value="P:proteolysis"/>
    <property type="evidence" value="ECO:0007669"/>
    <property type="project" value="UniProtKB-KW"/>
</dbReference>
<dbReference type="GO" id="GO:0071555">
    <property type="term" value="P:cell wall organization"/>
    <property type="evidence" value="ECO:0007669"/>
    <property type="project" value="UniProtKB-KW"/>
</dbReference>
<feature type="transmembrane region" description="Helical" evidence="20">
    <location>
        <begin position="7"/>
        <end position="27"/>
    </location>
</feature>
<feature type="domain" description="Glycosyl transferase family 51" evidence="22">
    <location>
        <begin position="56"/>
        <end position="230"/>
    </location>
</feature>
<dbReference type="InterPro" id="IPR001264">
    <property type="entry name" value="Glyco_trans_51"/>
</dbReference>
<keyword evidence="9 20" id="KW-0812">Transmembrane</keyword>
<dbReference type="RefSeq" id="WP_068549726.1">
    <property type="nucleotide sequence ID" value="NZ_AP013035.1"/>
</dbReference>
<dbReference type="GO" id="GO:0009252">
    <property type="term" value="P:peptidoglycan biosynthetic process"/>
    <property type="evidence" value="ECO:0007669"/>
    <property type="project" value="UniProtKB-KW"/>
</dbReference>
<keyword evidence="15" id="KW-0511">Multifunctional enzyme</keyword>
<evidence type="ECO:0000313" key="24">
    <source>
        <dbReference type="Proteomes" id="UP000063234"/>
    </source>
</evidence>
<dbReference type="EMBL" id="AP013035">
    <property type="protein sequence ID" value="BAT71731.1"/>
    <property type="molecule type" value="Genomic_DNA"/>
</dbReference>
<accession>A0A0S3QTS6</accession>
<comment type="subcellular location">
    <subcellularLocation>
        <location evidence="1">Membrane</location>
    </subcellularLocation>
</comment>
<dbReference type="STRING" id="1298851.TST_0931"/>
<evidence type="ECO:0000256" key="5">
    <source>
        <dbReference type="ARBA" id="ARBA00022645"/>
    </source>
</evidence>
<comment type="similarity">
    <text evidence="3">In the C-terminal section; belongs to the transpeptidase family.</text>
</comment>
<dbReference type="PANTHER" id="PTHR32282:SF33">
    <property type="entry name" value="PEPTIDOGLYCAN GLYCOSYLTRANSFERASE"/>
    <property type="match status" value="1"/>
</dbReference>
<comment type="catalytic activity">
    <reaction evidence="18">
        <text>[GlcNAc-(1-&gt;4)-Mur2Ac(oyl-L-Ala-gamma-D-Glu-L-Lys-D-Ala-D-Ala)](n)-di-trans,octa-cis-undecaprenyl diphosphate + beta-D-GlcNAc-(1-&gt;4)-Mur2Ac(oyl-L-Ala-gamma-D-Glu-L-Lys-D-Ala-D-Ala)-di-trans,octa-cis-undecaprenyl diphosphate = [GlcNAc-(1-&gt;4)-Mur2Ac(oyl-L-Ala-gamma-D-Glu-L-Lys-D-Ala-D-Ala)](n+1)-di-trans,octa-cis-undecaprenyl diphosphate + di-trans,octa-cis-undecaprenyl diphosphate + H(+)</text>
        <dbReference type="Rhea" id="RHEA:23708"/>
        <dbReference type="Rhea" id="RHEA-COMP:9602"/>
        <dbReference type="Rhea" id="RHEA-COMP:9603"/>
        <dbReference type="ChEBI" id="CHEBI:15378"/>
        <dbReference type="ChEBI" id="CHEBI:58405"/>
        <dbReference type="ChEBI" id="CHEBI:60033"/>
        <dbReference type="ChEBI" id="CHEBI:78435"/>
        <dbReference type="EC" id="2.4.99.28"/>
    </reaction>
</comment>
<dbReference type="Gene3D" id="3.40.710.10">
    <property type="entry name" value="DD-peptidase/beta-lactamase superfamily"/>
    <property type="match status" value="2"/>
</dbReference>
<evidence type="ECO:0000256" key="1">
    <source>
        <dbReference type="ARBA" id="ARBA00004370"/>
    </source>
</evidence>
<dbReference type="FunFam" id="1.10.3810.10:FF:000003">
    <property type="entry name" value="Penicillin-binding protein 1a"/>
    <property type="match status" value="1"/>
</dbReference>
<evidence type="ECO:0000256" key="16">
    <source>
        <dbReference type="ARBA" id="ARBA00023316"/>
    </source>
</evidence>
<evidence type="ECO:0000256" key="18">
    <source>
        <dbReference type="ARBA" id="ARBA00049902"/>
    </source>
</evidence>
<dbReference type="Pfam" id="PF00905">
    <property type="entry name" value="Transpeptidase"/>
    <property type="match status" value="1"/>
</dbReference>
<dbReference type="GO" id="GO:0008360">
    <property type="term" value="P:regulation of cell shape"/>
    <property type="evidence" value="ECO:0007669"/>
    <property type="project" value="UniProtKB-KW"/>
</dbReference>
<sequence length="694" mass="78317">MKVLKYILLAIGLFLLGCVAVALFLFFKWNTVDLPSKEEILKYKPPLVTEVYDRKGKLIGEFFIQRRIYVPIDEIPEKLKLAFLAAEDARFYQHKGIDIAGIIRALIADVKARKFVQGGSTITQQVAKNMFLTPEKTISRKIKEMILAMKLERTLSKDKILELYLNMIYLGHGSYGVAAAAQTYFGKDLKDLTLAECALLAGLPKAPARYSPYLHMDAAYKRRNWVLKRMLEEGFITKKEYRVAISEGIVLARERVRRVDFAPYFNEFLRQKLIEKYGEKEVLTGGLKVYTTLDLEAQRAAQKALLKGLIDLEKRHGLIDKKQPVDYDFAVVKAVNQEKVSAAFNGKTYTFSFDQIQEAGLNPLDLRKGYKLRIWSDNGTLKLWKYPRVNGAVLSIDLNSMGVIAMVGGYDFSISKFNRAYQAKRQPGSSFKPVVYTAAIESGFTPFTIVLDAPVVYPFPKSLVEGENATDKYWVPKNYEGDFLGPIPLWKALALSRNTVSVRLVDTIGINKVVDVARRLGITSPLRRDLSIALGSSEVSLWELLRAYTVFARGGDLCEPIYITKVTDPDGKVLEENDRPLCINVLDKATTDAMLFMLRKVVETGTGRRARSLGRPSAGKTGTTNDYRDAWFFGFTPNIATGVYVGYDDHQSLGEKETGAKAALPIWLDYMKQVTPKYPLRMFLPYTQFLSPEE</sequence>
<dbReference type="AlphaFoldDB" id="A0A0S3QTS6"/>
<dbReference type="Proteomes" id="UP000063234">
    <property type="component" value="Chromosome"/>
</dbReference>
<evidence type="ECO:0000256" key="17">
    <source>
        <dbReference type="ARBA" id="ARBA00044770"/>
    </source>
</evidence>
<protein>
    <recommendedName>
        <fullName evidence="17">peptidoglycan glycosyltransferase</fullName>
        <ecNumber evidence="17">2.4.99.28</ecNumber>
    </recommendedName>
</protein>
<dbReference type="OrthoDB" id="9766909at2"/>
<name>A0A0S3QTS6_THET7</name>
<evidence type="ECO:0000256" key="2">
    <source>
        <dbReference type="ARBA" id="ARBA00004752"/>
    </source>
</evidence>
<evidence type="ECO:0000313" key="23">
    <source>
        <dbReference type="EMBL" id="BAT71731.1"/>
    </source>
</evidence>
<dbReference type="PROSITE" id="PS51257">
    <property type="entry name" value="PROKAR_LIPOPROTEIN"/>
    <property type="match status" value="1"/>
</dbReference>
<gene>
    <name evidence="23" type="primary">mrcA</name>
    <name evidence="23" type="ORF">TST_0931</name>
</gene>
<keyword evidence="14 20" id="KW-0472">Membrane</keyword>
<dbReference type="SUPFAM" id="SSF56601">
    <property type="entry name" value="beta-lactamase/transpeptidase-like"/>
    <property type="match status" value="1"/>
</dbReference>
<dbReference type="InterPro" id="IPR023346">
    <property type="entry name" value="Lysozyme-like_dom_sf"/>
</dbReference>
<keyword evidence="13 20" id="KW-1133">Transmembrane helix</keyword>
<dbReference type="PATRIC" id="fig|1298851.3.peg.968"/>
<keyword evidence="16" id="KW-0961">Cell wall biogenesis/degradation</keyword>
<evidence type="ECO:0000259" key="22">
    <source>
        <dbReference type="Pfam" id="PF00912"/>
    </source>
</evidence>
<comment type="pathway">
    <text evidence="2">Cell wall biogenesis; peptidoglycan biosynthesis.</text>
</comment>
<evidence type="ECO:0000256" key="10">
    <source>
        <dbReference type="ARBA" id="ARBA00022801"/>
    </source>
</evidence>
<keyword evidence="8 23" id="KW-0808">Transferase</keyword>
<evidence type="ECO:0000256" key="13">
    <source>
        <dbReference type="ARBA" id="ARBA00022989"/>
    </source>
</evidence>
<dbReference type="NCBIfam" id="TIGR02074">
    <property type="entry name" value="PBP_1a_fam"/>
    <property type="match status" value="1"/>
</dbReference>
<proteinExistence type="inferred from homology"/>
<dbReference type="PANTHER" id="PTHR32282">
    <property type="entry name" value="BINDING PROTEIN TRANSPEPTIDASE, PUTATIVE-RELATED"/>
    <property type="match status" value="1"/>
</dbReference>
<keyword evidence="5" id="KW-0121">Carboxypeptidase</keyword>
<feature type="domain" description="Penicillin-binding protein transpeptidase" evidence="21">
    <location>
        <begin position="392"/>
        <end position="663"/>
    </location>
</feature>
<dbReference type="GO" id="GO:0008955">
    <property type="term" value="F:peptidoglycan glycosyltransferase activity"/>
    <property type="evidence" value="ECO:0007669"/>
    <property type="project" value="UniProtKB-EC"/>
</dbReference>
<dbReference type="InterPro" id="IPR036950">
    <property type="entry name" value="PBP_transglycosylase"/>
</dbReference>
<dbReference type="GO" id="GO:0016020">
    <property type="term" value="C:membrane"/>
    <property type="evidence" value="ECO:0007669"/>
    <property type="project" value="UniProtKB-SubCell"/>
</dbReference>
<keyword evidence="10 23" id="KW-0378">Hydrolase</keyword>
<dbReference type="Gene3D" id="1.10.3810.10">
    <property type="entry name" value="Biosynthetic peptidoglycan transglycosylase-like"/>
    <property type="match status" value="1"/>
</dbReference>
<dbReference type="InterPro" id="IPR001460">
    <property type="entry name" value="PCN-bd_Tpept"/>
</dbReference>
<evidence type="ECO:0000256" key="9">
    <source>
        <dbReference type="ARBA" id="ARBA00022692"/>
    </source>
</evidence>
<evidence type="ECO:0000256" key="20">
    <source>
        <dbReference type="SAM" id="Phobius"/>
    </source>
</evidence>
<evidence type="ECO:0000256" key="11">
    <source>
        <dbReference type="ARBA" id="ARBA00022960"/>
    </source>
</evidence>
<evidence type="ECO:0000259" key="21">
    <source>
        <dbReference type="Pfam" id="PF00905"/>
    </source>
</evidence>
<dbReference type="InterPro" id="IPR012338">
    <property type="entry name" value="Beta-lactam/transpept-like"/>
</dbReference>
<dbReference type="EC" id="2.4.99.28" evidence="17"/>
<keyword evidence="24" id="KW-1185">Reference proteome</keyword>
<dbReference type="GO" id="GO:0008658">
    <property type="term" value="F:penicillin binding"/>
    <property type="evidence" value="ECO:0007669"/>
    <property type="project" value="InterPro"/>
</dbReference>
<organism evidence="23 24">
    <name type="scientific">Thermosulfidibacter takaii (strain DSM 17441 / JCM 13301 / NBRC 103674 / ABI70S6)</name>
    <dbReference type="NCBI Taxonomy" id="1298851"/>
    <lineage>
        <taxon>Bacteria</taxon>
        <taxon>Pseudomonadati</taxon>
        <taxon>Thermosulfidibacterota</taxon>
        <taxon>Thermosulfidibacteria</taxon>
        <taxon>Thermosulfidibacterales</taxon>
        <taxon>Thermosulfidibacteraceae</taxon>
    </lineage>
</organism>